<dbReference type="AlphaFoldDB" id="A0AAQ3UA78"/>
<keyword evidence="2" id="KW-1185">Reference proteome</keyword>
<evidence type="ECO:0000313" key="1">
    <source>
        <dbReference type="EMBL" id="WVZ88484.1"/>
    </source>
</evidence>
<name>A0AAQ3UA78_PASNO</name>
<dbReference type="EMBL" id="CP144752">
    <property type="protein sequence ID" value="WVZ88484.1"/>
    <property type="molecule type" value="Genomic_DNA"/>
</dbReference>
<organism evidence="1 2">
    <name type="scientific">Paspalum notatum var. saurae</name>
    <dbReference type="NCBI Taxonomy" id="547442"/>
    <lineage>
        <taxon>Eukaryota</taxon>
        <taxon>Viridiplantae</taxon>
        <taxon>Streptophyta</taxon>
        <taxon>Embryophyta</taxon>
        <taxon>Tracheophyta</taxon>
        <taxon>Spermatophyta</taxon>
        <taxon>Magnoliopsida</taxon>
        <taxon>Liliopsida</taxon>
        <taxon>Poales</taxon>
        <taxon>Poaceae</taxon>
        <taxon>PACMAD clade</taxon>
        <taxon>Panicoideae</taxon>
        <taxon>Andropogonodae</taxon>
        <taxon>Paspaleae</taxon>
        <taxon>Paspalinae</taxon>
        <taxon>Paspalum</taxon>
    </lineage>
</organism>
<accession>A0AAQ3UA78</accession>
<dbReference type="Proteomes" id="UP001341281">
    <property type="component" value="Chromosome 08"/>
</dbReference>
<sequence length="200" mass="22024">MLAAKKIGWRVFSRGKKIVGAFSPHLQGQFRSRRRPLYRGSSDPGGGEELRSAYILSFLLHILLSQSSSPIYTTSKAPTSNFNTLFNSHGVLLESLPSKVAAAARTPIYPYESTVRVMVIGSLWIACKFEIKGSNAPGTNNWKEAKGFLKFVMPFLQKKFPEEDLMSQAPKFLQEFAKNCATRAAHNSSDGGESTSSDEA</sequence>
<gene>
    <name evidence="1" type="ORF">U9M48_035001</name>
</gene>
<proteinExistence type="predicted"/>
<evidence type="ECO:0000313" key="2">
    <source>
        <dbReference type="Proteomes" id="UP001341281"/>
    </source>
</evidence>
<protein>
    <submittedName>
        <fullName evidence="1">Uncharacterized protein</fullName>
    </submittedName>
</protein>
<reference evidence="1 2" key="1">
    <citation type="submission" date="2024-02" db="EMBL/GenBank/DDBJ databases">
        <title>High-quality chromosome-scale genome assembly of Pensacola bahiagrass (Paspalum notatum Flugge var. saurae).</title>
        <authorList>
            <person name="Vega J.M."/>
            <person name="Podio M."/>
            <person name="Orjuela J."/>
            <person name="Siena L.A."/>
            <person name="Pessino S.C."/>
            <person name="Combes M.C."/>
            <person name="Mariac C."/>
            <person name="Albertini E."/>
            <person name="Pupilli F."/>
            <person name="Ortiz J.P.A."/>
            <person name="Leblanc O."/>
        </authorList>
    </citation>
    <scope>NUCLEOTIDE SEQUENCE [LARGE SCALE GENOMIC DNA]</scope>
    <source>
        <strain evidence="1">R1</strain>
        <tissue evidence="1">Leaf</tissue>
    </source>
</reference>